<dbReference type="InParanoid" id="K3W9H7"/>
<protein>
    <recommendedName>
        <fullName evidence="5">BZIP domain-containing protein</fullName>
    </recommendedName>
</protein>
<evidence type="ECO:0000313" key="4">
    <source>
        <dbReference type="Proteomes" id="UP000019132"/>
    </source>
</evidence>
<evidence type="ECO:0000313" key="3">
    <source>
        <dbReference type="EnsemblProtists" id="PYU1_T001618"/>
    </source>
</evidence>
<reference evidence="4" key="1">
    <citation type="journal article" date="2010" name="Genome Biol.">
        <title>Genome sequence of the necrotrophic plant pathogen Pythium ultimum reveals original pathogenicity mechanisms and effector repertoire.</title>
        <authorList>
            <person name="Levesque C.A."/>
            <person name="Brouwer H."/>
            <person name="Cano L."/>
            <person name="Hamilton J.P."/>
            <person name="Holt C."/>
            <person name="Huitema E."/>
            <person name="Raffaele S."/>
            <person name="Robideau G.P."/>
            <person name="Thines M."/>
            <person name="Win J."/>
            <person name="Zerillo M.M."/>
            <person name="Beakes G.W."/>
            <person name="Boore J.L."/>
            <person name="Busam D."/>
            <person name="Dumas B."/>
            <person name="Ferriera S."/>
            <person name="Fuerstenberg S.I."/>
            <person name="Gachon C.M."/>
            <person name="Gaulin E."/>
            <person name="Govers F."/>
            <person name="Grenville-Briggs L."/>
            <person name="Horner N."/>
            <person name="Hostetler J."/>
            <person name="Jiang R.H."/>
            <person name="Johnson J."/>
            <person name="Krajaejun T."/>
            <person name="Lin H."/>
            <person name="Meijer H.J."/>
            <person name="Moore B."/>
            <person name="Morris P."/>
            <person name="Phuntmart V."/>
            <person name="Puiu D."/>
            <person name="Shetty J."/>
            <person name="Stajich J.E."/>
            <person name="Tripathy S."/>
            <person name="Wawra S."/>
            <person name="van West P."/>
            <person name="Whitty B.R."/>
            <person name="Coutinho P.M."/>
            <person name="Henrissat B."/>
            <person name="Martin F."/>
            <person name="Thomas P.D."/>
            <person name="Tyler B.M."/>
            <person name="De Vries R.P."/>
            <person name="Kamoun S."/>
            <person name="Yandell M."/>
            <person name="Tisserat N."/>
            <person name="Buell C.R."/>
        </authorList>
    </citation>
    <scope>NUCLEOTIDE SEQUENCE</scope>
    <source>
        <strain evidence="4">DAOM:BR144</strain>
    </source>
</reference>
<evidence type="ECO:0008006" key="5">
    <source>
        <dbReference type="Google" id="ProtNLM"/>
    </source>
</evidence>
<proteinExistence type="predicted"/>
<evidence type="ECO:0000256" key="1">
    <source>
        <dbReference type="SAM" id="Coils"/>
    </source>
</evidence>
<dbReference type="HOGENOM" id="CLU_027764_0_0_1"/>
<keyword evidence="4" id="KW-1185">Reference proteome</keyword>
<dbReference type="EMBL" id="GL376626">
    <property type="status" value="NOT_ANNOTATED_CDS"/>
    <property type="molecule type" value="Genomic_DNA"/>
</dbReference>
<dbReference type="EnsemblProtists" id="PYU1_T001618">
    <property type="protein sequence ID" value="PYU1_T001618"/>
    <property type="gene ID" value="PYU1_G001618"/>
</dbReference>
<feature type="region of interest" description="Disordered" evidence="2">
    <location>
        <begin position="1"/>
        <end position="22"/>
    </location>
</feature>
<reference evidence="3" key="3">
    <citation type="submission" date="2015-02" db="UniProtKB">
        <authorList>
            <consortium name="EnsemblProtists"/>
        </authorList>
    </citation>
    <scope>IDENTIFICATION</scope>
    <source>
        <strain evidence="3">DAOM BR144</strain>
    </source>
</reference>
<dbReference type="OMA" id="QENCIAV"/>
<keyword evidence="1" id="KW-0175">Coiled coil</keyword>
<accession>K3W9H7</accession>
<dbReference type="eggNOG" id="ENOG502RX4E">
    <property type="taxonomic scope" value="Eukaryota"/>
</dbReference>
<dbReference type="Proteomes" id="UP000019132">
    <property type="component" value="Unassembled WGS sequence"/>
</dbReference>
<dbReference type="VEuPathDB" id="FungiDB:PYU1_G001618"/>
<name>K3W9H7_GLOUD</name>
<feature type="coiled-coil region" evidence="1">
    <location>
        <begin position="25"/>
        <end position="98"/>
    </location>
</feature>
<dbReference type="AlphaFoldDB" id="K3W9H7"/>
<organism evidence="3 4">
    <name type="scientific">Globisporangium ultimum (strain ATCC 200006 / CBS 805.95 / DAOM BR144)</name>
    <name type="common">Pythium ultimum</name>
    <dbReference type="NCBI Taxonomy" id="431595"/>
    <lineage>
        <taxon>Eukaryota</taxon>
        <taxon>Sar</taxon>
        <taxon>Stramenopiles</taxon>
        <taxon>Oomycota</taxon>
        <taxon>Peronosporomycetes</taxon>
        <taxon>Pythiales</taxon>
        <taxon>Pythiaceae</taxon>
        <taxon>Globisporangium</taxon>
    </lineage>
</organism>
<sequence>MLTTGGNRAKERSKNEVTLQRNKYREKRKREVQFLRDQILKLEDRLASLREHTTPRDALFQYAWKQIAEKQRRARQRAEDENAQLKRILQSYKEIARKMNDGLKEVDLLDATSISKPTDNLLTPNRNSNMEVLSELVDDLDACFARMDAAFETAKIRAFDTDLVRYGYVNSGSVPYVEVVDISVSTLSFQQVANKMWCSTVYQYIMGPCCTKEKLWHTEDSLAAKAQIMCQLASGEIVQFNYMVAAKKFVDEENRMVVVWRGMLQGQDKILGTDGDEAGWMVVEPRSLTSSESIIRTYTQVMSRPTSDGSDPGVTGANILDVLLTLDGEPYQKMSTTLAREKY</sequence>
<reference evidence="4" key="2">
    <citation type="submission" date="2010-04" db="EMBL/GenBank/DDBJ databases">
        <authorList>
            <person name="Buell R."/>
            <person name="Hamilton J."/>
            <person name="Hostetler J."/>
        </authorList>
    </citation>
    <scope>NUCLEOTIDE SEQUENCE [LARGE SCALE GENOMIC DNA]</scope>
    <source>
        <strain evidence="4">DAOM:BR144</strain>
    </source>
</reference>
<evidence type="ECO:0000256" key="2">
    <source>
        <dbReference type="SAM" id="MobiDB-lite"/>
    </source>
</evidence>